<keyword evidence="1" id="KW-0808">Transferase</keyword>
<protein>
    <submittedName>
        <fullName evidence="1">Class I SAM-dependent methyltransferase</fullName>
    </submittedName>
</protein>
<keyword evidence="1" id="KW-0489">Methyltransferase</keyword>
<gene>
    <name evidence="1" type="ORF">D3867_10450</name>
</gene>
<evidence type="ECO:0000313" key="1">
    <source>
        <dbReference type="EMBL" id="QCO02398.1"/>
    </source>
</evidence>
<accession>A0A4D8PYR8</accession>
<dbReference type="InterPro" id="IPR029063">
    <property type="entry name" value="SAM-dependent_MTases_sf"/>
</dbReference>
<dbReference type="EMBL" id="CP032330">
    <property type="protein sequence ID" value="QCO02398.1"/>
    <property type="molecule type" value="Genomic_DNA"/>
</dbReference>
<evidence type="ECO:0000313" key="2">
    <source>
        <dbReference type="Proteomes" id="UP000298596"/>
    </source>
</evidence>
<organism evidence="1 2">
    <name type="scientific">Azospirillum brasilense</name>
    <dbReference type="NCBI Taxonomy" id="192"/>
    <lineage>
        <taxon>Bacteria</taxon>
        <taxon>Pseudomonadati</taxon>
        <taxon>Pseudomonadota</taxon>
        <taxon>Alphaproteobacteria</taxon>
        <taxon>Rhodospirillales</taxon>
        <taxon>Azospirillaceae</taxon>
        <taxon>Azospirillum</taxon>
    </lineage>
</organism>
<reference evidence="1 2" key="1">
    <citation type="submission" date="2018-09" db="EMBL/GenBank/DDBJ databases">
        <title>Whole genome based analysis of evolution and adaptive divergence in Indian and Brazilian strains of Azospirillum brasilense.</title>
        <authorList>
            <person name="Singh C."/>
            <person name="Tripathi A.K."/>
        </authorList>
    </citation>
    <scope>NUCLEOTIDE SEQUENCE [LARGE SCALE GENOMIC DNA]</scope>
    <source>
        <strain evidence="1 2">MTCC4036</strain>
    </source>
</reference>
<dbReference type="Gene3D" id="3.40.50.150">
    <property type="entry name" value="Vaccinia Virus protein VP39"/>
    <property type="match status" value="1"/>
</dbReference>
<sequence>MSTPPSTPSSAAGSPHAAISPPSPWVVRFAPLVRAGGPVLDLACGSGRHLRLFQARNHPVVGLDRDLRGVADLCATAGVELVEADLESGVPVPLLRDHRFAAIVVTNYLHRPLFPAILDALEPGGLLLYETFALGNARFGRPASPAFLLHSGELLEVARGRLQVVAYEHGEVASPKAAVMQRLCAVKDLEAGSGLDGDPEPRPLPA</sequence>
<dbReference type="AlphaFoldDB" id="A0A4D8PYR8"/>
<dbReference type="GO" id="GO:0032259">
    <property type="term" value="P:methylation"/>
    <property type="evidence" value="ECO:0007669"/>
    <property type="project" value="UniProtKB-KW"/>
</dbReference>
<proteinExistence type="predicted"/>
<dbReference type="SUPFAM" id="SSF53335">
    <property type="entry name" value="S-adenosyl-L-methionine-dependent methyltransferases"/>
    <property type="match status" value="1"/>
</dbReference>
<dbReference type="Pfam" id="PF07021">
    <property type="entry name" value="MetW"/>
    <property type="match status" value="1"/>
</dbReference>
<dbReference type="GO" id="GO:0008168">
    <property type="term" value="F:methyltransferase activity"/>
    <property type="evidence" value="ECO:0007669"/>
    <property type="project" value="UniProtKB-KW"/>
</dbReference>
<dbReference type="CDD" id="cd02440">
    <property type="entry name" value="AdoMet_MTases"/>
    <property type="match status" value="1"/>
</dbReference>
<dbReference type="InterPro" id="IPR010743">
    <property type="entry name" value="Methionine_synth_MetW"/>
</dbReference>
<dbReference type="Proteomes" id="UP000298596">
    <property type="component" value="Chromosome"/>
</dbReference>
<name>A0A4D8PYR8_AZOBR</name>